<dbReference type="SUPFAM" id="SSF52402">
    <property type="entry name" value="Adenine nucleotide alpha hydrolases-like"/>
    <property type="match status" value="2"/>
</dbReference>
<evidence type="ECO:0000259" key="4">
    <source>
        <dbReference type="Pfam" id="PF00582"/>
    </source>
</evidence>
<dbReference type="CDD" id="cd00293">
    <property type="entry name" value="USP-like"/>
    <property type="match status" value="2"/>
</dbReference>
<dbReference type="PANTHER" id="PTHR46268:SF27">
    <property type="entry name" value="UNIVERSAL STRESS PROTEIN RV2623"/>
    <property type="match status" value="1"/>
</dbReference>
<dbReference type="STRING" id="1300342.I596_2235"/>
<dbReference type="KEGG" id="dko:I596_2235"/>
<dbReference type="InterPro" id="IPR014729">
    <property type="entry name" value="Rossmann-like_a/b/a_fold"/>
</dbReference>
<feature type="domain" description="UspA" evidence="4">
    <location>
        <begin position="11"/>
        <end position="148"/>
    </location>
</feature>
<keyword evidence="6" id="KW-1185">Reference proteome</keyword>
<dbReference type="Pfam" id="PF00582">
    <property type="entry name" value="Usp"/>
    <property type="match status" value="2"/>
</dbReference>
<dbReference type="Proteomes" id="UP000076830">
    <property type="component" value="Chromosome"/>
</dbReference>
<accession>A0A160DUS3</accession>
<dbReference type="GO" id="GO:0005524">
    <property type="term" value="F:ATP binding"/>
    <property type="evidence" value="ECO:0007669"/>
    <property type="project" value="UniProtKB-KW"/>
</dbReference>
<feature type="domain" description="UspA" evidence="4">
    <location>
        <begin position="155"/>
        <end position="289"/>
    </location>
</feature>
<evidence type="ECO:0000313" key="6">
    <source>
        <dbReference type="Proteomes" id="UP000076830"/>
    </source>
</evidence>
<evidence type="ECO:0000256" key="1">
    <source>
        <dbReference type="ARBA" id="ARBA00008791"/>
    </source>
</evidence>
<proteinExistence type="inferred from homology"/>
<dbReference type="OrthoDB" id="9804721at2"/>
<gene>
    <name evidence="5" type="ORF">I596_2235</name>
</gene>
<keyword evidence="3" id="KW-0067">ATP-binding</keyword>
<dbReference type="Gene3D" id="3.40.50.620">
    <property type="entry name" value="HUPs"/>
    <property type="match status" value="2"/>
</dbReference>
<dbReference type="PANTHER" id="PTHR46268">
    <property type="entry name" value="STRESS RESPONSE PROTEIN NHAX"/>
    <property type="match status" value="1"/>
</dbReference>
<organism evidence="5 6">
    <name type="scientific">Dokdonella koreensis DS-123</name>
    <dbReference type="NCBI Taxonomy" id="1300342"/>
    <lineage>
        <taxon>Bacteria</taxon>
        <taxon>Pseudomonadati</taxon>
        <taxon>Pseudomonadota</taxon>
        <taxon>Gammaproteobacteria</taxon>
        <taxon>Lysobacterales</taxon>
        <taxon>Rhodanobacteraceae</taxon>
        <taxon>Dokdonella</taxon>
    </lineage>
</organism>
<comment type="similarity">
    <text evidence="1">Belongs to the universal stress protein A family.</text>
</comment>
<evidence type="ECO:0000256" key="3">
    <source>
        <dbReference type="ARBA" id="ARBA00022840"/>
    </source>
</evidence>
<sequence>MDANDRIAPPRAILLATDLGSRCDRAFDRAVQLARHWDADLVALTVVEPPPAAPDPGGAAVPSWRRRATPLELAQRQLRADVAGAGVRASARVEQGEPAAAILRVAAETGSGLIVTGLARDETLGRNAIGTTVERLARRAPVPLLVVRRRVHGAYHRIVAATDFSGSARHALRTTAAWFDQSLLALLHAHQPPFAHLMDRAAMREDFRADAVEDCERFVASLDPALQARLASFVEFGAPEDLLNDYALDSDSPLAVLGSHGRSALYDILIGSVARRVLESAVTDVLLVPEPKAGRAAA</sequence>
<dbReference type="InterPro" id="IPR006016">
    <property type="entry name" value="UspA"/>
</dbReference>
<name>A0A160DUS3_9GAMM</name>
<dbReference type="AlphaFoldDB" id="A0A160DUS3"/>
<keyword evidence="2" id="KW-0547">Nucleotide-binding</keyword>
<protein>
    <submittedName>
        <fullName evidence="5">Universal stress family protein 3</fullName>
    </submittedName>
</protein>
<dbReference type="InterPro" id="IPR006015">
    <property type="entry name" value="Universal_stress_UspA"/>
</dbReference>
<dbReference type="EMBL" id="CP015249">
    <property type="protein sequence ID" value="ANB18247.1"/>
    <property type="molecule type" value="Genomic_DNA"/>
</dbReference>
<dbReference type="RefSeq" id="WP_067647414.1">
    <property type="nucleotide sequence ID" value="NZ_CP015249.1"/>
</dbReference>
<evidence type="ECO:0000313" key="5">
    <source>
        <dbReference type="EMBL" id="ANB18247.1"/>
    </source>
</evidence>
<evidence type="ECO:0000256" key="2">
    <source>
        <dbReference type="ARBA" id="ARBA00022741"/>
    </source>
</evidence>
<reference evidence="5 6" key="1">
    <citation type="submission" date="2016-04" db="EMBL/GenBank/DDBJ databases">
        <title>Complete genome sequence of Dokdonella koreensis DS-123T.</title>
        <authorList>
            <person name="Kim J.F."/>
            <person name="Lee H."/>
            <person name="Kwak M.-J."/>
        </authorList>
    </citation>
    <scope>NUCLEOTIDE SEQUENCE [LARGE SCALE GENOMIC DNA]</scope>
    <source>
        <strain evidence="5 6">DS-123</strain>
    </source>
</reference>
<dbReference type="PRINTS" id="PR01438">
    <property type="entry name" value="UNVRSLSTRESS"/>
</dbReference>